<accession>A0A1I5UNT1</accession>
<dbReference type="EMBL" id="FOXS01000001">
    <property type="protein sequence ID" value="SFP96266.1"/>
    <property type="molecule type" value="Genomic_DNA"/>
</dbReference>
<dbReference type="SUPFAM" id="SSF56235">
    <property type="entry name" value="N-terminal nucleophile aminohydrolases (Ntn hydrolases)"/>
    <property type="match status" value="1"/>
</dbReference>
<feature type="binding site" evidence="6">
    <location>
        <begin position="247"/>
        <end position="250"/>
    </location>
    <ligand>
        <name>substrate</name>
    </ligand>
</feature>
<keyword evidence="1" id="KW-0645">Protease</keyword>
<dbReference type="RefSeq" id="WP_092669541.1">
    <property type="nucleotide sequence ID" value="NZ_FOXS01000001.1"/>
</dbReference>
<feature type="site" description="Cleavage; by autolysis" evidence="7">
    <location>
        <begin position="196"/>
        <end position="197"/>
    </location>
</feature>
<feature type="active site" description="Nucleophile" evidence="5">
    <location>
        <position position="197"/>
    </location>
</feature>
<name>A0A1I5UNT1_HYMAR</name>
<dbReference type="GO" id="GO:0008233">
    <property type="term" value="F:peptidase activity"/>
    <property type="evidence" value="ECO:0007669"/>
    <property type="project" value="UniProtKB-KW"/>
</dbReference>
<dbReference type="InterPro" id="IPR029055">
    <property type="entry name" value="Ntn_hydrolases_N"/>
</dbReference>
<keyword evidence="3" id="KW-0068">Autocatalytic cleavage</keyword>
<dbReference type="STRING" id="1227077.SAMN04515668_0982"/>
<evidence type="ECO:0000256" key="5">
    <source>
        <dbReference type="PIRSR" id="PIRSR600246-1"/>
    </source>
</evidence>
<dbReference type="OrthoDB" id="9780217at2"/>
<proteinExistence type="predicted"/>
<dbReference type="GO" id="GO:0006508">
    <property type="term" value="P:proteolysis"/>
    <property type="evidence" value="ECO:0007669"/>
    <property type="project" value="UniProtKB-KW"/>
</dbReference>
<dbReference type="PANTHER" id="PTHR10188:SF6">
    <property type="entry name" value="N(4)-(BETA-N-ACETYLGLUCOSAMINYL)-L-ASPARAGINASE"/>
    <property type="match status" value="1"/>
</dbReference>
<feature type="binding site" evidence="6">
    <location>
        <begin position="225"/>
        <end position="228"/>
    </location>
    <ligand>
        <name>substrate</name>
    </ligand>
</feature>
<protein>
    <recommendedName>
        <fullName evidence="4">Isoaspartyl peptidase</fullName>
    </recommendedName>
</protein>
<reference evidence="9" key="1">
    <citation type="submission" date="2016-10" db="EMBL/GenBank/DDBJ databases">
        <authorList>
            <person name="Varghese N."/>
            <person name="Submissions S."/>
        </authorList>
    </citation>
    <scope>NUCLEOTIDE SEQUENCE [LARGE SCALE GENOMIC DNA]</scope>
    <source>
        <strain evidence="9">OR362-8,ATCC BAA-1266,JCM 13504</strain>
    </source>
</reference>
<evidence type="ECO:0000256" key="2">
    <source>
        <dbReference type="ARBA" id="ARBA00022801"/>
    </source>
</evidence>
<dbReference type="Proteomes" id="UP000199029">
    <property type="component" value="Unassembled WGS sequence"/>
</dbReference>
<evidence type="ECO:0000313" key="8">
    <source>
        <dbReference type="EMBL" id="SFP96266.1"/>
    </source>
</evidence>
<evidence type="ECO:0000256" key="4">
    <source>
        <dbReference type="ARBA" id="ARBA00069124"/>
    </source>
</evidence>
<dbReference type="InterPro" id="IPR000246">
    <property type="entry name" value="Peptidase_T2"/>
</dbReference>
<keyword evidence="2" id="KW-0378">Hydrolase</keyword>
<gene>
    <name evidence="8" type="ORF">SAMN04515668_0982</name>
</gene>
<dbReference type="GO" id="GO:0016811">
    <property type="term" value="F:hydrolase activity, acting on carbon-nitrogen (but not peptide) bonds, in linear amides"/>
    <property type="evidence" value="ECO:0007669"/>
    <property type="project" value="UniProtKB-ARBA"/>
</dbReference>
<dbReference type="PANTHER" id="PTHR10188">
    <property type="entry name" value="L-ASPARAGINASE"/>
    <property type="match status" value="1"/>
</dbReference>
<dbReference type="FunFam" id="3.60.20.30:FF:000001">
    <property type="entry name" value="Isoaspartyl peptidase/L-asparaginase"/>
    <property type="match status" value="1"/>
</dbReference>
<sequence length="331" mass="35478">MFALAIHGGAGTIARASLNPADEMRYRAALEAALNTGYDLLRDGASAFDCVEAAVRSLEDCPLFNAGRGAVFTHEGHHEMDAAIMAGHTRLAGAVAGVRQVQNPIRAARLVMEKTEHVLLAYPGADELAREHGLPLQPAEYFFTQHRHDQLQEALREGRMRLDHSQAQDTDTAAPLDEPEMFSEVPVTADPNWKKGTVGAVARDVHGHLAAATSTGGMTNKRYARIGDTPIIGAGTWADTRCAISCTGHGEYFIRAVAAYDVACLMEYKNLSLEEACRIVVHDKLAPDGGEGGLIGIDAAGNVTLPFNSEGMYRGSRSEGGEAMVAIYKFS</sequence>
<dbReference type="CDD" id="cd04701">
    <property type="entry name" value="Asparaginase_2"/>
    <property type="match status" value="1"/>
</dbReference>
<organism evidence="8 9">
    <name type="scientific">Hymenobacter arizonensis</name>
    <name type="common">Siccationidurans arizonensis</name>
    <dbReference type="NCBI Taxonomy" id="1227077"/>
    <lineage>
        <taxon>Bacteria</taxon>
        <taxon>Pseudomonadati</taxon>
        <taxon>Bacteroidota</taxon>
        <taxon>Cytophagia</taxon>
        <taxon>Cytophagales</taxon>
        <taxon>Hymenobacteraceae</taxon>
        <taxon>Hymenobacter</taxon>
    </lineage>
</organism>
<evidence type="ECO:0000313" key="9">
    <source>
        <dbReference type="Proteomes" id="UP000199029"/>
    </source>
</evidence>
<dbReference type="Gene3D" id="3.60.20.30">
    <property type="entry name" value="(Glycosyl)asparaginase"/>
    <property type="match status" value="1"/>
</dbReference>
<dbReference type="AlphaFoldDB" id="A0A1I5UNT1"/>
<keyword evidence="9" id="KW-1185">Reference proteome</keyword>
<evidence type="ECO:0000256" key="3">
    <source>
        <dbReference type="ARBA" id="ARBA00022813"/>
    </source>
</evidence>
<dbReference type="Pfam" id="PF01112">
    <property type="entry name" value="Asparaginase_2"/>
    <property type="match status" value="1"/>
</dbReference>
<evidence type="ECO:0000256" key="6">
    <source>
        <dbReference type="PIRSR" id="PIRSR600246-2"/>
    </source>
</evidence>
<evidence type="ECO:0000256" key="1">
    <source>
        <dbReference type="ARBA" id="ARBA00022670"/>
    </source>
</evidence>
<evidence type="ECO:0000256" key="7">
    <source>
        <dbReference type="PIRSR" id="PIRSR600246-3"/>
    </source>
</evidence>